<gene>
    <name evidence="2" type="ORF">FHS83_001033</name>
</gene>
<reference evidence="2 3" key="1">
    <citation type="submission" date="2020-03" db="EMBL/GenBank/DDBJ databases">
        <title>Genomic Encyclopedia of Type Strains, Phase IV (KMG-IV): sequencing the most valuable type-strain genomes for metagenomic binning, comparative biology and taxonomic classification.</title>
        <authorList>
            <person name="Goeker M."/>
        </authorList>
    </citation>
    <scope>NUCLEOTIDE SEQUENCE [LARGE SCALE GENOMIC DNA]</scope>
    <source>
        <strain evidence="2 3">DSM 19867</strain>
    </source>
</reference>
<dbReference type="AlphaFoldDB" id="A0A846MWV8"/>
<sequence>MKTAAIGGLLGLFTMGPAAAERGYTRCDVGGGRCVRVTCDYDGDDCRARHIPVGWQGYRNDYDPYAYGRYHGYGRYDREEWRRHHGRWNCDGASEYCRWERR</sequence>
<name>A0A846MWV8_9PROT</name>
<accession>A0A846MWV8</accession>
<proteinExistence type="predicted"/>
<dbReference type="RefSeq" id="WP_167081564.1">
    <property type="nucleotide sequence ID" value="NZ_BAAADC010000001.1"/>
</dbReference>
<feature type="signal peptide" evidence="1">
    <location>
        <begin position="1"/>
        <end position="20"/>
    </location>
</feature>
<evidence type="ECO:0000313" key="2">
    <source>
        <dbReference type="EMBL" id="NIK87715.1"/>
    </source>
</evidence>
<keyword evidence="3" id="KW-1185">Reference proteome</keyword>
<organism evidence="2 3">
    <name type="scientific">Rhizomicrobium palustre</name>
    <dbReference type="NCBI Taxonomy" id="189966"/>
    <lineage>
        <taxon>Bacteria</taxon>
        <taxon>Pseudomonadati</taxon>
        <taxon>Pseudomonadota</taxon>
        <taxon>Alphaproteobacteria</taxon>
        <taxon>Micropepsales</taxon>
        <taxon>Micropepsaceae</taxon>
        <taxon>Rhizomicrobium</taxon>
    </lineage>
</organism>
<protein>
    <recommendedName>
        <fullName evidence="4">DUF3551 domain-containing protein</fullName>
    </recommendedName>
</protein>
<keyword evidence="1" id="KW-0732">Signal</keyword>
<feature type="chain" id="PRO_5032583883" description="DUF3551 domain-containing protein" evidence="1">
    <location>
        <begin position="21"/>
        <end position="102"/>
    </location>
</feature>
<evidence type="ECO:0000256" key="1">
    <source>
        <dbReference type="SAM" id="SignalP"/>
    </source>
</evidence>
<dbReference type="Proteomes" id="UP000570514">
    <property type="component" value="Unassembled WGS sequence"/>
</dbReference>
<comment type="caution">
    <text evidence="2">The sequence shown here is derived from an EMBL/GenBank/DDBJ whole genome shotgun (WGS) entry which is preliminary data.</text>
</comment>
<evidence type="ECO:0008006" key="4">
    <source>
        <dbReference type="Google" id="ProtNLM"/>
    </source>
</evidence>
<dbReference type="EMBL" id="JAASRM010000001">
    <property type="protein sequence ID" value="NIK87715.1"/>
    <property type="molecule type" value="Genomic_DNA"/>
</dbReference>
<evidence type="ECO:0000313" key="3">
    <source>
        <dbReference type="Proteomes" id="UP000570514"/>
    </source>
</evidence>